<protein>
    <recommendedName>
        <fullName evidence="2">SMP-30/Gluconolactonase/LRE-like region domain-containing protein</fullName>
    </recommendedName>
</protein>
<dbReference type="SUPFAM" id="SSF63829">
    <property type="entry name" value="Calcium-dependent phosphotriesterase"/>
    <property type="match status" value="1"/>
</dbReference>
<dbReference type="RefSeq" id="XP_031858214.2">
    <property type="nucleotide sequence ID" value="XM_032007479.2"/>
</dbReference>
<dbReference type="Gene3D" id="2.120.10.30">
    <property type="entry name" value="TolB, C-terminal domain"/>
    <property type="match status" value="1"/>
</dbReference>
<dbReference type="Proteomes" id="UP000322225">
    <property type="component" value="Chromosome 11"/>
</dbReference>
<evidence type="ECO:0000313" key="4">
    <source>
        <dbReference type="Proteomes" id="UP000322225"/>
    </source>
</evidence>
<evidence type="ECO:0000256" key="1">
    <source>
        <dbReference type="SAM" id="MobiDB-lite"/>
    </source>
</evidence>
<dbReference type="KEGG" id="ksn:43591648"/>
<dbReference type="InterPro" id="IPR052988">
    <property type="entry name" value="Oryzine_lactonohydrolase"/>
</dbReference>
<organism evidence="3 4">
    <name type="scientific">Kwoniella shandongensis</name>
    <dbReference type="NCBI Taxonomy" id="1734106"/>
    <lineage>
        <taxon>Eukaryota</taxon>
        <taxon>Fungi</taxon>
        <taxon>Dikarya</taxon>
        <taxon>Basidiomycota</taxon>
        <taxon>Agaricomycotina</taxon>
        <taxon>Tremellomycetes</taxon>
        <taxon>Tremellales</taxon>
        <taxon>Cryptococcaceae</taxon>
        <taxon>Kwoniella</taxon>
    </lineage>
</organism>
<accession>A0AAJ8MY04</accession>
<dbReference type="GeneID" id="43591648"/>
<feature type="compositionally biased region" description="Polar residues" evidence="1">
    <location>
        <begin position="1"/>
        <end position="16"/>
    </location>
</feature>
<proteinExistence type="predicted"/>
<dbReference type="AlphaFoldDB" id="A0AAJ8MY04"/>
<dbReference type="InterPro" id="IPR011042">
    <property type="entry name" value="6-blade_b-propeller_TolB-like"/>
</dbReference>
<dbReference type="EMBL" id="CP144061">
    <property type="protein sequence ID" value="WWD21620.1"/>
    <property type="molecule type" value="Genomic_DNA"/>
</dbReference>
<evidence type="ECO:0000259" key="2">
    <source>
        <dbReference type="Pfam" id="PF08450"/>
    </source>
</evidence>
<reference evidence="3" key="1">
    <citation type="submission" date="2017-08" db="EMBL/GenBank/DDBJ databases">
        <authorList>
            <person name="Cuomo C."/>
            <person name="Billmyre B."/>
            <person name="Heitman J."/>
        </authorList>
    </citation>
    <scope>NUCLEOTIDE SEQUENCE</scope>
    <source>
        <strain evidence="3">CBS 12478</strain>
    </source>
</reference>
<name>A0AAJ8MY04_9TREE</name>
<gene>
    <name evidence="3" type="ORF">CI109_106106</name>
</gene>
<reference evidence="3" key="2">
    <citation type="submission" date="2024-01" db="EMBL/GenBank/DDBJ databases">
        <title>Comparative genomics of Cryptococcus and Kwoniella reveals pathogenesis evolution and contrasting modes of karyotype evolution via chromosome fusion or intercentromeric recombination.</title>
        <authorList>
            <person name="Coelho M.A."/>
            <person name="David-Palma M."/>
            <person name="Shea T."/>
            <person name="Bowers K."/>
            <person name="McGinley-Smith S."/>
            <person name="Mohammad A.W."/>
            <person name="Gnirke A."/>
            <person name="Yurkov A.M."/>
            <person name="Nowrousian M."/>
            <person name="Sun S."/>
            <person name="Cuomo C.A."/>
            <person name="Heitman J."/>
        </authorList>
    </citation>
    <scope>NUCLEOTIDE SEQUENCE</scope>
    <source>
        <strain evidence="3">CBS 12478</strain>
    </source>
</reference>
<evidence type="ECO:0000313" key="3">
    <source>
        <dbReference type="EMBL" id="WWD21620.1"/>
    </source>
</evidence>
<dbReference type="Pfam" id="PF08450">
    <property type="entry name" value="SGL"/>
    <property type="match status" value="1"/>
</dbReference>
<feature type="domain" description="SMP-30/Gluconolactonase/LRE-like region" evidence="2">
    <location>
        <begin position="252"/>
        <end position="438"/>
    </location>
</feature>
<dbReference type="PANTHER" id="PTHR47064">
    <property type="entry name" value="PUTATIVE (AFU_ORTHOLOGUE AFUA_1G08990)-RELATED"/>
    <property type="match status" value="1"/>
</dbReference>
<sequence length="470" mass="51883">MMVSQHYVTMSTTANGTPKRTTPRRKRPLPNSKTTARARSSWLRRTAIYLPPLVGLAGYATYTHIHDQSLLSYLPRAAPSMERPIPPNAQKIVPKSFTVLDTVPPPSLFNGSSFFIPPGMDENALKAKPFHIYHDSFLDIIGPNPSLTLIAETDGDPLFHEAAVWYPPTDEFFFCQNAGAPAAGTGLHKSAIVEKISLSQAEEVVHGFRKAVDVIKVEGDVKVINPNGGTNFRGKIVFAGEGQGDDIPSALYLLDPEEPYNTTVILNNYHGRQFNSLNDIAVNPRNKQLYFTDPTYGHVQHFRPTPGLPNQVYRFDVDTGAVGVVADGLHMPNGITFSPDGYHAYVTDTGLSKGFWGRNHTRPSTIYRFDVNQDGTWDNRRTFAFVDVGFADGIHTDTRGNLYAACGDGINVFSPSGILIGKIFLGRMAANLQFAGKGRMVILAETKLYYAKFHDGAEGARITEKRYSEW</sequence>
<keyword evidence="4" id="KW-1185">Reference proteome</keyword>
<dbReference type="PANTHER" id="PTHR47064:SF2">
    <property type="entry name" value="SMP-30_GLUCONOLACTONASE_LRE-LIKE REGION DOMAIN-CONTAINING PROTEIN-RELATED"/>
    <property type="match status" value="1"/>
</dbReference>
<dbReference type="InterPro" id="IPR013658">
    <property type="entry name" value="SGL"/>
</dbReference>
<feature type="region of interest" description="Disordered" evidence="1">
    <location>
        <begin position="1"/>
        <end position="37"/>
    </location>
</feature>